<dbReference type="InterPro" id="IPR010071">
    <property type="entry name" value="AA_adenyl_dom"/>
</dbReference>
<dbReference type="Gene3D" id="3.40.50.980">
    <property type="match status" value="2"/>
</dbReference>
<dbReference type="Pfam" id="PF13193">
    <property type="entry name" value="AMP-binding_C"/>
    <property type="match status" value="1"/>
</dbReference>
<dbReference type="STRING" id="1050202.GCA_000384035_01461"/>
<dbReference type="Pfam" id="PF07993">
    <property type="entry name" value="NAD_binding_4"/>
    <property type="match status" value="1"/>
</dbReference>
<dbReference type="SUPFAM" id="SSF47336">
    <property type="entry name" value="ACP-like"/>
    <property type="match status" value="1"/>
</dbReference>
<dbReference type="PROSITE" id="PS00455">
    <property type="entry name" value="AMP_BINDING"/>
    <property type="match status" value="1"/>
</dbReference>
<dbReference type="SUPFAM" id="SSF51735">
    <property type="entry name" value="NAD(P)-binding Rossmann-fold domains"/>
    <property type="match status" value="1"/>
</dbReference>
<dbReference type="InterPro" id="IPR036291">
    <property type="entry name" value="NAD(P)-bd_dom_sf"/>
</dbReference>
<dbReference type="NCBIfam" id="TIGR01746">
    <property type="entry name" value="Thioester-redct"/>
    <property type="match status" value="1"/>
</dbReference>
<dbReference type="InterPro" id="IPR036736">
    <property type="entry name" value="ACP-like_sf"/>
</dbReference>
<dbReference type="Gene3D" id="1.10.1200.10">
    <property type="entry name" value="ACP-like"/>
    <property type="match status" value="1"/>
</dbReference>
<evidence type="ECO:0000256" key="2">
    <source>
        <dbReference type="ARBA" id="ARBA00022553"/>
    </source>
</evidence>
<dbReference type="Gene3D" id="3.40.50.720">
    <property type="entry name" value="NAD(P)-binding Rossmann-like Domain"/>
    <property type="match status" value="1"/>
</dbReference>
<dbReference type="EMBL" id="PVSR01000013">
    <property type="protein sequence ID" value="PRW63506.1"/>
    <property type="molecule type" value="Genomic_DNA"/>
</dbReference>
<protein>
    <submittedName>
        <fullName evidence="5">Peptide synthetase</fullName>
    </submittedName>
</protein>
<dbReference type="Pfam" id="PF00501">
    <property type="entry name" value="AMP-binding"/>
    <property type="match status" value="1"/>
</dbReference>
<feature type="compositionally biased region" description="Basic residues" evidence="3">
    <location>
        <begin position="1"/>
        <end position="11"/>
    </location>
</feature>
<keyword evidence="2" id="KW-0597">Phosphoprotein</keyword>
<evidence type="ECO:0000259" key="4">
    <source>
        <dbReference type="PROSITE" id="PS50075"/>
    </source>
</evidence>
<dbReference type="Proteomes" id="UP000239352">
    <property type="component" value="Unassembled WGS sequence"/>
</dbReference>
<dbReference type="Gene3D" id="3.30.300.30">
    <property type="match status" value="1"/>
</dbReference>
<dbReference type="NCBIfam" id="TIGR01733">
    <property type="entry name" value="AA-adenyl-dom"/>
    <property type="match status" value="1"/>
</dbReference>
<evidence type="ECO:0000256" key="1">
    <source>
        <dbReference type="ARBA" id="ARBA00022450"/>
    </source>
</evidence>
<feature type="region of interest" description="Disordered" evidence="3">
    <location>
        <begin position="1"/>
        <end position="32"/>
    </location>
</feature>
<dbReference type="InterPro" id="IPR013120">
    <property type="entry name" value="FAR_NAD-bd"/>
</dbReference>
<feature type="domain" description="Carrier" evidence="4">
    <location>
        <begin position="582"/>
        <end position="662"/>
    </location>
</feature>
<dbReference type="PROSITE" id="PS50075">
    <property type="entry name" value="CARRIER"/>
    <property type="match status" value="1"/>
</dbReference>
<dbReference type="SUPFAM" id="SSF56801">
    <property type="entry name" value="Acetyl-CoA synthetase-like"/>
    <property type="match status" value="1"/>
</dbReference>
<proteinExistence type="predicted"/>
<dbReference type="InterPro" id="IPR000873">
    <property type="entry name" value="AMP-dep_synth/lig_dom"/>
</dbReference>
<dbReference type="CDD" id="cd12117">
    <property type="entry name" value="A_NRPS_Srf_like"/>
    <property type="match status" value="1"/>
</dbReference>
<dbReference type="InterPro" id="IPR010080">
    <property type="entry name" value="Thioester_reductase-like_dom"/>
</dbReference>
<keyword evidence="1" id="KW-0596">Phosphopantetheine</keyword>
<dbReference type="InterPro" id="IPR009081">
    <property type="entry name" value="PP-bd_ACP"/>
</dbReference>
<sequence length="1075" mass="117251">MVFPRGKRSARKLLPGSTGDRNGTKPFSAHGDGAVNVALRRKAQPSSRGEHVTARIETATGTPPAEWNETATDYPKNTPIHRLFEQQVRARPEAPAVGGGAEALTYRELDGVANALAHELVCQGVGAGELVGVLIKSSAEAVAAILATLKTGAGYVPLDPDHPDHRLRGMCEQAGVRVVLTTEPLRCRVSDDRTVVTARLDASSPTLPEREEVSGSDPAYVMFTSGSSGTPKAVTVPHRGVVRLVRGTDHLVLGPEDTVLSTINLCFDISCWEIFGALLNGSRLVFVDTETLLAPDALAELIASERASVLLLSTGVFHEVAPRRPDMFGSLRCLMVGGEAMNPNVARSVLAHGPPGQFLNGYGPTENSVISTAYDVAELDAEAETVPIGRPVSNSTAHVLRPNLEPADVGEEGELCVGGDGVALGYHGAPELTRQRFVPDPFAEEVGARLYRTGDRARWRPDGVLEYLGRQDRQVKVRGFRVELGEIESVLGAHPEVDRTVVETRASDSGERRVVAWVSSERSGANPDLSERVREYARDRLPEFMVPEAIRAVETFPLNHSGKVDRSRLPEIERQPREVRDRPATEAEQGVAAIWCELLGLPAVDREDDFFALGGRSLHATRMVALLAERWDIPASRGRFLIRCLLASPTLREFAERVEQSISTAGSPANETVDFWAETRLDPELRFDAPAVENPNDPGSVLLTGATGFLGAYLLDRLVRRTRATVLCLVRAENDQQALTRIAANMRRYGLSFDEVGHRVVPVPGDLARPALGLGDRFDELAERVDLVVHNGSHVNFVFPYSSMRATNVGGSHEVLRLATTARLKPVHYVSSITTIVGNGVAGVRHVPEDAPPAHPDKLSMGYQETKWVSEWLFRRASEHGLPVSIHRPYEITGTTGKGIWNTDTMMCALFRTIAESGLAPDVALPLDFVPVDVAAEALVHLITHEPPRGHAYHLTNPHDARLGLLVERLRARGYPVRKLDYGQWVSEMARLVSKEPDCPLAPYIPVFADAANTGDMTVKEMYFAGTFPTFGRENLVRGLADSGLVIPPVDERLLDLYLDYFERCGFLDPTSKDL</sequence>
<evidence type="ECO:0000313" key="5">
    <source>
        <dbReference type="EMBL" id="PRW63506.1"/>
    </source>
</evidence>
<gene>
    <name evidence="5" type="ORF">CEP50_09915</name>
</gene>
<evidence type="ECO:0000256" key="3">
    <source>
        <dbReference type="SAM" id="MobiDB-lite"/>
    </source>
</evidence>
<organism evidence="5 6">
    <name type="scientific">Actinopolyspora mortivallis</name>
    <dbReference type="NCBI Taxonomy" id="33906"/>
    <lineage>
        <taxon>Bacteria</taxon>
        <taxon>Bacillati</taxon>
        <taxon>Actinomycetota</taxon>
        <taxon>Actinomycetes</taxon>
        <taxon>Actinopolysporales</taxon>
        <taxon>Actinopolysporaceae</taxon>
        <taxon>Actinopolyspora</taxon>
    </lineage>
</organism>
<keyword evidence="6" id="KW-1185">Reference proteome</keyword>
<dbReference type="Gene3D" id="2.30.38.10">
    <property type="entry name" value="Luciferase, Domain 3"/>
    <property type="match status" value="1"/>
</dbReference>
<name>A0A2T0GWL6_ACTMO</name>
<dbReference type="PANTHER" id="PTHR44845:SF6">
    <property type="entry name" value="BETA-ALANINE-ACTIVATING ENZYME"/>
    <property type="match status" value="1"/>
</dbReference>
<evidence type="ECO:0000313" key="6">
    <source>
        <dbReference type="Proteomes" id="UP000239352"/>
    </source>
</evidence>
<reference evidence="5 6" key="1">
    <citation type="submission" date="2018-03" db="EMBL/GenBank/DDBJ databases">
        <title>Actinopolyspora mortivallis from Sahara, screening for active biomolecules.</title>
        <authorList>
            <person name="Selama O."/>
            <person name="Wellington E.M.H."/>
            <person name="Hacene H."/>
        </authorList>
    </citation>
    <scope>NUCLEOTIDE SEQUENCE [LARGE SCALE GENOMIC DNA]</scope>
    <source>
        <strain evidence="5 6">M5A</strain>
    </source>
</reference>
<comment type="caution">
    <text evidence="5">The sequence shown here is derived from an EMBL/GenBank/DDBJ whole genome shotgun (WGS) entry which is preliminary data.</text>
</comment>
<dbReference type="PANTHER" id="PTHR44845">
    <property type="entry name" value="CARRIER DOMAIN-CONTAINING PROTEIN"/>
    <property type="match status" value="1"/>
</dbReference>
<dbReference type="InParanoid" id="A0A2T0GWL6"/>
<accession>A0A2T0GWL6</accession>
<dbReference type="InterPro" id="IPR045851">
    <property type="entry name" value="AMP-bd_C_sf"/>
</dbReference>
<dbReference type="CDD" id="cd05235">
    <property type="entry name" value="SDR_e1"/>
    <property type="match status" value="1"/>
</dbReference>
<dbReference type="InterPro" id="IPR020845">
    <property type="entry name" value="AMP-binding_CS"/>
</dbReference>
<dbReference type="Pfam" id="PF00550">
    <property type="entry name" value="PP-binding"/>
    <property type="match status" value="1"/>
</dbReference>
<dbReference type="InterPro" id="IPR025110">
    <property type="entry name" value="AMP-bd_C"/>
</dbReference>
<dbReference type="AlphaFoldDB" id="A0A2T0GWL6"/>